<accession>A0A1L8TQX5</accession>
<proteinExistence type="predicted"/>
<organism evidence="4 5">
    <name type="scientific">Enterococcus hermanniensis</name>
    <dbReference type="NCBI Taxonomy" id="249189"/>
    <lineage>
        <taxon>Bacteria</taxon>
        <taxon>Bacillati</taxon>
        <taxon>Bacillota</taxon>
        <taxon>Bacilli</taxon>
        <taxon>Lactobacillales</taxon>
        <taxon>Enterococcaceae</taxon>
        <taxon>Enterococcus</taxon>
    </lineage>
</organism>
<sequence>MTLLYLLGVAEIDLLGVTLTYGNSNLEVVKKMTQEFCQKLNLSFDYYARKQAQFLVDQVNRYPGEISLLATGALTNLAQAQTMDPTFFSKVKEIVLMGGVLKPLKVNQTSVNELNFSSDACATEKVLLSQANLTIMNGHMTAQAFFSKSDLANFLTKINKIHSVDSSWVKLILENWIKWNKVHFDFAGFCNWDMTTAVYLEHPELFSAENYYLAPKQPELKQGKINIVEHSAHLVKMPDQLMNIIEFNRLAIDRMSKGIAKGERSNQ</sequence>
<dbReference type="InterPro" id="IPR036452">
    <property type="entry name" value="Ribo_hydro-like"/>
</dbReference>
<keyword evidence="5" id="KW-1185">Reference proteome</keyword>
<dbReference type="EMBL" id="JXKQ01000002">
    <property type="protein sequence ID" value="OJG46542.1"/>
    <property type="molecule type" value="Genomic_DNA"/>
</dbReference>
<keyword evidence="2" id="KW-0326">Glycosidase</keyword>
<name>A0A1L8TQX5_9ENTE</name>
<dbReference type="Gene3D" id="3.90.245.10">
    <property type="entry name" value="Ribonucleoside hydrolase-like"/>
    <property type="match status" value="1"/>
</dbReference>
<reference evidence="4 5" key="1">
    <citation type="submission" date="2014-12" db="EMBL/GenBank/DDBJ databases">
        <title>Draft genome sequences of 29 type strains of Enterococci.</title>
        <authorList>
            <person name="Zhong Z."/>
            <person name="Sun Z."/>
            <person name="Liu W."/>
            <person name="Zhang W."/>
            <person name="Zhang H."/>
        </authorList>
    </citation>
    <scope>NUCLEOTIDE SEQUENCE [LARGE SCALE GENOMIC DNA]</scope>
    <source>
        <strain evidence="4 5">DSM 17122</strain>
    </source>
</reference>
<dbReference type="STRING" id="249189.RV04_GL000970"/>
<dbReference type="GO" id="GO:0006152">
    <property type="term" value="P:purine nucleoside catabolic process"/>
    <property type="evidence" value="ECO:0007669"/>
    <property type="project" value="TreeGrafter"/>
</dbReference>
<dbReference type="PANTHER" id="PTHR12304:SF4">
    <property type="entry name" value="URIDINE NUCLEOSIDASE"/>
    <property type="match status" value="1"/>
</dbReference>
<evidence type="ECO:0000259" key="3">
    <source>
        <dbReference type="Pfam" id="PF01156"/>
    </source>
</evidence>
<evidence type="ECO:0000256" key="2">
    <source>
        <dbReference type="ARBA" id="ARBA00023295"/>
    </source>
</evidence>
<dbReference type="Pfam" id="PF01156">
    <property type="entry name" value="IU_nuc_hydro"/>
    <property type="match status" value="1"/>
</dbReference>
<dbReference type="AlphaFoldDB" id="A0A1L8TQX5"/>
<dbReference type="SUPFAM" id="SSF53590">
    <property type="entry name" value="Nucleoside hydrolase"/>
    <property type="match status" value="1"/>
</dbReference>
<evidence type="ECO:0000256" key="1">
    <source>
        <dbReference type="ARBA" id="ARBA00022801"/>
    </source>
</evidence>
<gene>
    <name evidence="4" type="ORF">RV04_GL000970</name>
</gene>
<feature type="domain" description="Inosine/uridine-preferring nucleoside hydrolase" evidence="3">
    <location>
        <begin position="50"/>
        <end position="215"/>
    </location>
</feature>
<dbReference type="GO" id="GO:0008477">
    <property type="term" value="F:purine nucleosidase activity"/>
    <property type="evidence" value="ECO:0007669"/>
    <property type="project" value="TreeGrafter"/>
</dbReference>
<evidence type="ECO:0000313" key="5">
    <source>
        <dbReference type="Proteomes" id="UP000182077"/>
    </source>
</evidence>
<dbReference type="InterPro" id="IPR001910">
    <property type="entry name" value="Inosine/uridine_hydrolase_dom"/>
</dbReference>
<dbReference type="PANTHER" id="PTHR12304">
    <property type="entry name" value="INOSINE-URIDINE PREFERRING NUCLEOSIDE HYDROLASE"/>
    <property type="match status" value="1"/>
</dbReference>
<evidence type="ECO:0000313" key="4">
    <source>
        <dbReference type="EMBL" id="OJG46542.1"/>
    </source>
</evidence>
<dbReference type="InterPro" id="IPR023186">
    <property type="entry name" value="IUNH"/>
</dbReference>
<comment type="caution">
    <text evidence="4">The sequence shown here is derived from an EMBL/GenBank/DDBJ whole genome shotgun (WGS) entry which is preliminary data.</text>
</comment>
<protein>
    <recommendedName>
        <fullName evidence="3">Inosine/uridine-preferring nucleoside hydrolase domain-containing protein</fullName>
    </recommendedName>
</protein>
<dbReference type="GO" id="GO:0005829">
    <property type="term" value="C:cytosol"/>
    <property type="evidence" value="ECO:0007669"/>
    <property type="project" value="TreeGrafter"/>
</dbReference>
<keyword evidence="1" id="KW-0378">Hydrolase</keyword>
<dbReference type="Proteomes" id="UP000182077">
    <property type="component" value="Unassembled WGS sequence"/>
</dbReference>